<dbReference type="AlphaFoldDB" id="A0A3N0YHE0"/>
<dbReference type="EMBL" id="RJVU01042598">
    <property type="protein sequence ID" value="ROL45281.1"/>
    <property type="molecule type" value="Genomic_DNA"/>
</dbReference>
<dbReference type="Proteomes" id="UP000281406">
    <property type="component" value="Unassembled WGS sequence"/>
</dbReference>
<reference evidence="1 2" key="1">
    <citation type="submission" date="2018-10" db="EMBL/GenBank/DDBJ databases">
        <title>Genome assembly for a Yunnan-Guizhou Plateau 3E fish, Anabarilius grahami (Regan), and its evolutionary and genetic applications.</title>
        <authorList>
            <person name="Jiang W."/>
        </authorList>
    </citation>
    <scope>NUCLEOTIDE SEQUENCE [LARGE SCALE GENOMIC DNA]</scope>
    <source>
        <strain evidence="1">AG-KIZ</strain>
        <tissue evidence="1">Muscle</tissue>
    </source>
</reference>
<evidence type="ECO:0000313" key="2">
    <source>
        <dbReference type="Proteomes" id="UP000281406"/>
    </source>
</evidence>
<evidence type="ECO:0000313" key="1">
    <source>
        <dbReference type="EMBL" id="ROL45281.1"/>
    </source>
</evidence>
<keyword evidence="2" id="KW-1185">Reference proteome</keyword>
<organism evidence="1 2">
    <name type="scientific">Anabarilius grahami</name>
    <name type="common">Kanglang fish</name>
    <name type="synonym">Barilius grahami</name>
    <dbReference type="NCBI Taxonomy" id="495550"/>
    <lineage>
        <taxon>Eukaryota</taxon>
        <taxon>Metazoa</taxon>
        <taxon>Chordata</taxon>
        <taxon>Craniata</taxon>
        <taxon>Vertebrata</taxon>
        <taxon>Euteleostomi</taxon>
        <taxon>Actinopterygii</taxon>
        <taxon>Neopterygii</taxon>
        <taxon>Teleostei</taxon>
        <taxon>Ostariophysi</taxon>
        <taxon>Cypriniformes</taxon>
        <taxon>Xenocyprididae</taxon>
        <taxon>Xenocypridinae</taxon>
        <taxon>Xenocypridinae incertae sedis</taxon>
        <taxon>Anabarilius</taxon>
    </lineage>
</organism>
<evidence type="ECO:0008006" key="3">
    <source>
        <dbReference type="Google" id="ProtNLM"/>
    </source>
</evidence>
<accession>A0A3N0YHE0</accession>
<proteinExistence type="predicted"/>
<protein>
    <recommendedName>
        <fullName evidence="3">Retrotransposon gag domain-containing protein</fullName>
    </recommendedName>
</protein>
<sequence>MHFCRLSPSLVLKSIIVDLRVRFISPAYSTRNRRTDLFKQPDIHKPSMDFIHLSEAPTPPVPPTTMSAADRLIGLLQFGSSLERYVEEFVELAFLTNWSDARLNTLFLDGLDESTIRFEEPDDCFLKRYY</sequence>
<comment type="caution">
    <text evidence="1">The sequence shown here is derived from an EMBL/GenBank/DDBJ whole genome shotgun (WGS) entry which is preliminary data.</text>
</comment>
<gene>
    <name evidence="1" type="ORF">DPX16_17892</name>
</gene>
<name>A0A3N0YHE0_ANAGA</name>